<feature type="domain" description="HTH cro/C1-type" evidence="4">
    <location>
        <begin position="26"/>
        <end position="80"/>
    </location>
</feature>
<accession>W1TR66</accession>
<dbReference type="eggNOG" id="COG1396">
    <property type="taxonomic scope" value="Bacteria"/>
</dbReference>
<gene>
    <name evidence="5" type="ORF">Q615_SPAC00131G0014</name>
</gene>
<comment type="caution">
    <text evidence="5">The sequence shown here is derived from an EMBL/GenBank/DDBJ whole genome shotgun (WGS) entry which is preliminary data.</text>
</comment>
<dbReference type="Proteomes" id="UP000018846">
    <property type="component" value="Unassembled WGS sequence"/>
</dbReference>
<dbReference type="AlphaFoldDB" id="W1TR66"/>
<dbReference type="InterPro" id="IPR039418">
    <property type="entry name" value="LexA-like"/>
</dbReference>
<dbReference type="InterPro" id="IPR010982">
    <property type="entry name" value="Lambda_DNA-bd_dom_sf"/>
</dbReference>
<proteinExistence type="predicted"/>
<name>W1TR66_STRAP</name>
<keyword evidence="2 5" id="KW-0238">DNA-binding</keyword>
<evidence type="ECO:0000256" key="3">
    <source>
        <dbReference type="ARBA" id="ARBA00023163"/>
    </source>
</evidence>
<sequence>MQKFDKILLFYKTTQEYYTMFSEINLKEKRISKGFSQTEIANLLNINRSSYHSWESGRAKPNQKHLTLLSKILDVPVTYFESEYNIINSYLQLSPDNQVKAEEYVEELLLSQQTSNVTPLFSVQVLSDIQLSAGLGEGFFDEFETETVYSNEEQYGYDIAAWIEGDSMEPVYKSGEVALIRSNGFDYDGAVYALSWKDSVYIKKLYRDEDGFRMVSLNKDYPEKFIPYEDEPSIVGLVVGHFMPVEGV</sequence>
<protein>
    <submittedName>
        <fullName evidence="5">DNA-binding helix-turn-helix protein</fullName>
    </submittedName>
</protein>
<dbReference type="PROSITE" id="PS50943">
    <property type="entry name" value="HTH_CROC1"/>
    <property type="match status" value="1"/>
</dbReference>
<dbReference type="SMART" id="SM00530">
    <property type="entry name" value="HTH_XRE"/>
    <property type="match status" value="1"/>
</dbReference>
<evidence type="ECO:0000313" key="6">
    <source>
        <dbReference type="Proteomes" id="UP000018846"/>
    </source>
</evidence>
<dbReference type="SUPFAM" id="SSF47413">
    <property type="entry name" value="lambda repressor-like DNA-binding domains"/>
    <property type="match status" value="1"/>
</dbReference>
<dbReference type="Pfam" id="PF00717">
    <property type="entry name" value="Peptidase_S24"/>
    <property type="match status" value="1"/>
</dbReference>
<evidence type="ECO:0000259" key="4">
    <source>
        <dbReference type="PROSITE" id="PS50943"/>
    </source>
</evidence>
<dbReference type="InterPro" id="IPR036286">
    <property type="entry name" value="LexA/Signal_pep-like_sf"/>
</dbReference>
<dbReference type="InterPro" id="IPR015927">
    <property type="entry name" value="Peptidase_S24_S26A/B/C"/>
</dbReference>
<dbReference type="CDD" id="cd00093">
    <property type="entry name" value="HTH_XRE"/>
    <property type="match status" value="1"/>
</dbReference>
<keyword evidence="3" id="KW-0804">Transcription</keyword>
<dbReference type="InterPro" id="IPR001387">
    <property type="entry name" value="Cro/C1-type_HTH"/>
</dbReference>
<dbReference type="Gene3D" id="1.10.260.40">
    <property type="entry name" value="lambda repressor-like DNA-binding domains"/>
    <property type="match status" value="1"/>
</dbReference>
<dbReference type="Pfam" id="PF01381">
    <property type="entry name" value="HTH_3"/>
    <property type="match status" value="1"/>
</dbReference>
<dbReference type="SUPFAM" id="SSF51306">
    <property type="entry name" value="LexA/Signal peptidase"/>
    <property type="match status" value="1"/>
</dbReference>
<reference evidence="5 6" key="1">
    <citation type="submission" date="2013-12" db="EMBL/GenBank/DDBJ databases">
        <title>A Varibaculum cambriense genome reconstructed from a premature infant gut community with otherwise low bacterial novelty that shifts toward anaerobic metabolism during the third week of life.</title>
        <authorList>
            <person name="Brown C.T."/>
            <person name="Sharon I."/>
            <person name="Thomas B.C."/>
            <person name="Castelle C.J."/>
            <person name="Morowitz M.J."/>
            <person name="Banfield J.F."/>
        </authorList>
    </citation>
    <scope>NUCLEOTIDE SEQUENCE [LARGE SCALE GENOMIC DNA]</scope>
    <source>
        <strain evidence="6">DORA_7</strain>
    </source>
</reference>
<dbReference type="PANTHER" id="PTHR40661">
    <property type="match status" value="1"/>
</dbReference>
<evidence type="ECO:0000313" key="5">
    <source>
        <dbReference type="EMBL" id="ETI84137.1"/>
    </source>
</evidence>
<dbReference type="PATRIC" id="fig|1403946.3.peg.1747"/>
<organism evidence="5 6">
    <name type="scientific">Streptococcus anginosus DORA_7</name>
    <dbReference type="NCBI Taxonomy" id="1403946"/>
    <lineage>
        <taxon>Bacteria</taxon>
        <taxon>Bacillati</taxon>
        <taxon>Bacillota</taxon>
        <taxon>Bacilli</taxon>
        <taxon>Lactobacillales</taxon>
        <taxon>Streptococcaceae</taxon>
        <taxon>Streptococcus</taxon>
        <taxon>Streptococcus anginosus group</taxon>
    </lineage>
</organism>
<evidence type="ECO:0000256" key="2">
    <source>
        <dbReference type="ARBA" id="ARBA00023125"/>
    </source>
</evidence>
<dbReference type="Gene3D" id="2.10.109.10">
    <property type="entry name" value="Umud Fragment, subunit A"/>
    <property type="match status" value="1"/>
</dbReference>
<dbReference type="GO" id="GO:0003677">
    <property type="term" value="F:DNA binding"/>
    <property type="evidence" value="ECO:0007669"/>
    <property type="project" value="UniProtKB-KW"/>
</dbReference>
<dbReference type="CDD" id="cd06529">
    <property type="entry name" value="S24_LexA-like"/>
    <property type="match status" value="1"/>
</dbReference>
<dbReference type="EMBL" id="AZMF01000131">
    <property type="protein sequence ID" value="ETI84137.1"/>
    <property type="molecule type" value="Genomic_DNA"/>
</dbReference>
<dbReference type="eggNOG" id="COG2932">
    <property type="taxonomic scope" value="Bacteria"/>
</dbReference>
<evidence type="ECO:0000256" key="1">
    <source>
        <dbReference type="ARBA" id="ARBA00023015"/>
    </source>
</evidence>
<dbReference type="PANTHER" id="PTHR40661:SF1">
    <property type="entry name" value="HTH CRO_C1-TYPE DOMAIN-CONTAINING PROTEIN"/>
    <property type="match status" value="1"/>
</dbReference>
<keyword evidence="1" id="KW-0805">Transcription regulation</keyword>